<reference evidence="2" key="1">
    <citation type="submission" date="2019-10" db="EMBL/GenBank/DDBJ databases">
        <authorList>
            <person name="Zhang R."/>
            <person name="Pan Y."/>
            <person name="Wang J."/>
            <person name="Ma R."/>
            <person name="Yu S."/>
        </authorList>
    </citation>
    <scope>NUCLEOTIDE SEQUENCE</scope>
    <source>
        <strain evidence="2">LA-IB0</strain>
        <tissue evidence="2">Leaf</tissue>
    </source>
</reference>
<keyword evidence="3" id="KW-1185">Reference proteome</keyword>
<organism evidence="2 3">
    <name type="scientific">Buddleja alternifolia</name>
    <dbReference type="NCBI Taxonomy" id="168488"/>
    <lineage>
        <taxon>Eukaryota</taxon>
        <taxon>Viridiplantae</taxon>
        <taxon>Streptophyta</taxon>
        <taxon>Embryophyta</taxon>
        <taxon>Tracheophyta</taxon>
        <taxon>Spermatophyta</taxon>
        <taxon>Magnoliopsida</taxon>
        <taxon>eudicotyledons</taxon>
        <taxon>Gunneridae</taxon>
        <taxon>Pentapetalae</taxon>
        <taxon>asterids</taxon>
        <taxon>lamiids</taxon>
        <taxon>Lamiales</taxon>
        <taxon>Scrophulariaceae</taxon>
        <taxon>Buddlejeae</taxon>
        <taxon>Buddleja</taxon>
    </lineage>
</organism>
<name>A0AAV6Y102_9LAMI</name>
<sequence>MMIEEIFHRTKKLFHKTLRNLKSSLLKCRKNHLVNPKFPDSNKISSKFPELDNFKISFSKQQDSTEITKKKEADEQYGKSSIRGCGKVNNFKEKNESKCSRGYLAADHLAQKMKELEMMDMNDMDHVVDIEEVLHYYSHLKSPVYLEIVDNFFMDMYLEFHLPMPLTRSVNNSMRRMGSTRSVNSSMRKVGPASAHSSMRSLGPVKL</sequence>
<dbReference type="EMBL" id="WHWC01000002">
    <property type="protein sequence ID" value="KAG8388338.1"/>
    <property type="molecule type" value="Genomic_DNA"/>
</dbReference>
<dbReference type="Proteomes" id="UP000826271">
    <property type="component" value="Unassembled WGS sequence"/>
</dbReference>
<accession>A0AAV6Y102</accession>
<feature type="compositionally biased region" description="Polar residues" evidence="1">
    <location>
        <begin position="178"/>
        <end position="187"/>
    </location>
</feature>
<evidence type="ECO:0000313" key="2">
    <source>
        <dbReference type="EMBL" id="KAG8388338.1"/>
    </source>
</evidence>
<proteinExistence type="predicted"/>
<gene>
    <name evidence="2" type="ORF">BUALT_Bualt02G0115300</name>
</gene>
<dbReference type="PANTHER" id="PTHR35461:SF1">
    <property type="entry name" value="LOW PROTEIN: ATP-DEPENDENT RNA HELICASE-LIKE PROTEIN"/>
    <property type="match status" value="1"/>
</dbReference>
<dbReference type="PANTHER" id="PTHR35461">
    <property type="entry name" value="BNAANNG14610D PROTEIN"/>
    <property type="match status" value="1"/>
</dbReference>
<evidence type="ECO:0000313" key="3">
    <source>
        <dbReference type="Proteomes" id="UP000826271"/>
    </source>
</evidence>
<comment type="caution">
    <text evidence="2">The sequence shown here is derived from an EMBL/GenBank/DDBJ whole genome shotgun (WGS) entry which is preliminary data.</text>
</comment>
<protein>
    <recommendedName>
        <fullName evidence="4">Ovate family protein</fullName>
    </recommendedName>
</protein>
<evidence type="ECO:0000256" key="1">
    <source>
        <dbReference type="SAM" id="MobiDB-lite"/>
    </source>
</evidence>
<feature type="region of interest" description="Disordered" evidence="1">
    <location>
        <begin position="178"/>
        <end position="207"/>
    </location>
</feature>
<evidence type="ECO:0008006" key="4">
    <source>
        <dbReference type="Google" id="ProtNLM"/>
    </source>
</evidence>
<dbReference type="AlphaFoldDB" id="A0AAV6Y102"/>